<dbReference type="EMBL" id="FNNG01000006">
    <property type="protein sequence ID" value="SDX06611.1"/>
    <property type="molecule type" value="Genomic_DNA"/>
</dbReference>
<keyword evidence="6 7" id="KW-0238">DNA-binding</keyword>
<proteinExistence type="inferred from homology"/>
<feature type="binding site" evidence="7">
    <location>
        <begin position="32"/>
        <end position="39"/>
    </location>
    <ligand>
        <name>ATP</name>
        <dbReference type="ChEBI" id="CHEBI:30616"/>
    </ligand>
</feature>
<dbReference type="Gene3D" id="1.20.1060.20">
    <property type="match status" value="1"/>
</dbReference>
<accession>A0A1H2YNQ1</accession>
<dbReference type="GO" id="GO:0005524">
    <property type="term" value="F:ATP binding"/>
    <property type="evidence" value="ECO:0007669"/>
    <property type="project" value="UniProtKB-UniRule"/>
</dbReference>
<sequence>MHLKKIEINGFKSFADKVEIDFKKGITAIVGPNGSGKSNIADAIRWVLGEQSIKTLRGSKMEDVIFSGTDKRRALGYSEVTITFDNNDKVIPLDYGEVAITRRMFRSGESEYYINKNSCRLKDIRELFMDTGVGKEGYSIIGQGKVDEVLSTRPEERRKIFEEAAGIVKYKTRKIEAEKKLEKTDQNIVRIKDLIHELTIQSDNLKEQSEKAHVYLKLSNRLKEIEINLLIREFERLNNLILLNKDEKEKLKKQMDELINRRNEVECNFNMMKNKISELDISMDMIERERSEALNSLNERNNHLSLLEEKEKYLQRDIERLVNEIEGLNSKLEDMDRKKTQLIDERSKLLEELSLLKKEFHNKNIKLQMLKDQILLKEREIEVQRDNAIEVYNAIRDKKSKINSFASFKDNIYRRMNQVENEIKSLLEKVKENEQLLEWIEKEEEVKAKEIDKEKEILYQLKLLEKEHNDKLDYLYKDINGKRAELQGKVSNYNLLKTMEQDYEGYYKSVKNLMLECRKKDFLREKIIGVVADLMRVDEEYEKAIDVGLSGSLQNVVTKNEEDAKYVIEYLRENNLGRVTFLPLTTIKGKPLYISPKDREKYNILGLGSELINFDEEYRNIFEYLLGKTIIVKDLRDALILAKKYNYAFKIVTLKGDIINAGGSMTGGSFSKASTNLINRRARIVKIEEEIKIFNKALDDLEDKKRQLKTKILEIQANIKVQEESLQNKNIEFVRIENEKNKAFSQLEDANSSLSKYFGEMERLKIELDNLVKEEKVLKEELDLIDLENNKSKEIIKEMISDFEEIKVREEEASKEVTDVKIQLNNIENRLANKEEMIESTKKEIDNNYYLIKVKEEELKKNKEEIKALADERDNIRDEIIKFTNCKEEKEEALMDLKTKKSLLMKDYYLKQDSLNELNNQINEQSKLLNNCDIKEAKYNVQLENINTKLKEDYELNYEEAQKFRIPVEDENKVKEEARKIKNEIKDIGSVNLASIEDYKKIKERLDFICKQHEDLLLSKENLLQVINDMEKKMKEQFLYNFNKINVAFDEIFSALFGGGKASIELEDEKDILNCGIEIKAQPPGKKLQSLSLLSGGEKSLTAVALLFAILKIKPTPFCVLDEIDAALDEANISRYTNYLRSFSEDTQFIIITHRKSTMEMADILYGVTMEEEGVSKIVSVKLTDNTGEIAS</sequence>
<dbReference type="GO" id="GO:0005694">
    <property type="term" value="C:chromosome"/>
    <property type="evidence" value="ECO:0007669"/>
    <property type="project" value="InterPro"/>
</dbReference>
<dbReference type="CDD" id="cd03278">
    <property type="entry name" value="ABC_SMC_barmotin"/>
    <property type="match status" value="2"/>
</dbReference>
<comment type="function">
    <text evidence="7">Required for chromosome condensation and partitioning.</text>
</comment>
<feature type="coiled-coil region" evidence="7">
    <location>
        <begin position="684"/>
        <end position="935"/>
    </location>
</feature>
<reference evidence="9 10" key="1">
    <citation type="submission" date="2016-10" db="EMBL/GenBank/DDBJ databases">
        <authorList>
            <person name="de Groot N.N."/>
        </authorList>
    </citation>
    <scope>NUCLEOTIDE SEQUENCE [LARGE SCALE GENOMIC DNA]</scope>
    <source>
        <strain evidence="9 10">DSM 23310</strain>
    </source>
</reference>
<dbReference type="Proteomes" id="UP000198828">
    <property type="component" value="Unassembled WGS sequence"/>
</dbReference>
<keyword evidence="2 7" id="KW-0963">Cytoplasm</keyword>
<feature type="domain" description="SMC hinge" evidence="8">
    <location>
        <begin position="525"/>
        <end position="642"/>
    </location>
</feature>
<dbReference type="GO" id="GO:0007062">
    <property type="term" value="P:sister chromatid cohesion"/>
    <property type="evidence" value="ECO:0007669"/>
    <property type="project" value="InterPro"/>
</dbReference>
<dbReference type="InterPro" id="IPR011890">
    <property type="entry name" value="SMC_prok"/>
</dbReference>
<dbReference type="AlphaFoldDB" id="A0A1H2YNQ1"/>
<protein>
    <recommendedName>
        <fullName evidence="7">Chromosome partition protein Smc</fullName>
    </recommendedName>
</protein>
<dbReference type="PIRSF" id="PIRSF005719">
    <property type="entry name" value="SMC"/>
    <property type="match status" value="1"/>
</dbReference>
<dbReference type="InterPro" id="IPR024704">
    <property type="entry name" value="SMC"/>
</dbReference>
<comment type="domain">
    <text evidence="7">Contains large globular domains required for ATP hydrolysis at each terminus and a third globular domain forming a flexible hinge near the middle of the molecule. These domains are separated by coiled-coil structures.</text>
</comment>
<evidence type="ECO:0000256" key="2">
    <source>
        <dbReference type="ARBA" id="ARBA00022490"/>
    </source>
</evidence>
<comment type="subunit">
    <text evidence="7">Homodimer.</text>
</comment>
<comment type="subcellular location">
    <subcellularLocation>
        <location evidence="1 7">Cytoplasm</location>
    </subcellularLocation>
</comment>
<dbReference type="GO" id="GO:0030261">
    <property type="term" value="P:chromosome condensation"/>
    <property type="evidence" value="ECO:0007669"/>
    <property type="project" value="InterPro"/>
</dbReference>
<dbReference type="RefSeq" id="WP_159428651.1">
    <property type="nucleotide sequence ID" value="NZ_FNNG01000006.1"/>
</dbReference>
<dbReference type="FunFam" id="3.40.50.300:FF:000901">
    <property type="entry name" value="Chromosome partition protein Smc"/>
    <property type="match status" value="1"/>
</dbReference>
<dbReference type="OrthoDB" id="9808768at2"/>
<dbReference type="PANTHER" id="PTHR43977">
    <property type="entry name" value="STRUCTURAL MAINTENANCE OF CHROMOSOMES PROTEIN 3"/>
    <property type="match status" value="1"/>
</dbReference>
<dbReference type="SUPFAM" id="SSF75553">
    <property type="entry name" value="Smc hinge domain"/>
    <property type="match status" value="1"/>
</dbReference>
<dbReference type="NCBIfam" id="TIGR02168">
    <property type="entry name" value="SMC_prok_B"/>
    <property type="match status" value="1"/>
</dbReference>
<dbReference type="GO" id="GO:0005737">
    <property type="term" value="C:cytoplasm"/>
    <property type="evidence" value="ECO:0007669"/>
    <property type="project" value="UniProtKB-SubCell"/>
</dbReference>
<keyword evidence="4 7" id="KW-0067">ATP-binding</keyword>
<keyword evidence="3 7" id="KW-0547">Nucleotide-binding</keyword>
<evidence type="ECO:0000256" key="4">
    <source>
        <dbReference type="ARBA" id="ARBA00022840"/>
    </source>
</evidence>
<keyword evidence="5 7" id="KW-0175">Coiled coil</keyword>
<dbReference type="SMART" id="SM00968">
    <property type="entry name" value="SMC_hinge"/>
    <property type="match status" value="1"/>
</dbReference>
<name>A0A1H2YNQ1_9FIRM</name>
<dbReference type="GO" id="GO:0007059">
    <property type="term" value="P:chromosome segregation"/>
    <property type="evidence" value="ECO:0007669"/>
    <property type="project" value="UniProtKB-UniRule"/>
</dbReference>
<dbReference type="HAMAP" id="MF_01894">
    <property type="entry name" value="Smc_prok"/>
    <property type="match status" value="1"/>
</dbReference>
<feature type="coiled-coil region" evidence="7">
    <location>
        <begin position="167"/>
        <end position="208"/>
    </location>
</feature>
<dbReference type="Gene3D" id="3.30.70.1620">
    <property type="match status" value="1"/>
</dbReference>
<keyword evidence="10" id="KW-1185">Reference proteome</keyword>
<dbReference type="InterPro" id="IPR027417">
    <property type="entry name" value="P-loop_NTPase"/>
</dbReference>
<dbReference type="Pfam" id="PF02463">
    <property type="entry name" value="SMC_N"/>
    <property type="match status" value="1"/>
</dbReference>
<dbReference type="GO" id="GO:0016887">
    <property type="term" value="F:ATP hydrolysis activity"/>
    <property type="evidence" value="ECO:0007669"/>
    <property type="project" value="InterPro"/>
</dbReference>
<gene>
    <name evidence="7" type="primary">smc</name>
    <name evidence="9" type="ORF">SAMN05660923_01670</name>
</gene>
<evidence type="ECO:0000256" key="6">
    <source>
        <dbReference type="ARBA" id="ARBA00023125"/>
    </source>
</evidence>
<dbReference type="SUPFAM" id="SSF52540">
    <property type="entry name" value="P-loop containing nucleoside triphosphate hydrolases"/>
    <property type="match status" value="1"/>
</dbReference>
<dbReference type="InterPro" id="IPR003395">
    <property type="entry name" value="RecF/RecN/SMC_N"/>
</dbReference>
<evidence type="ECO:0000313" key="10">
    <source>
        <dbReference type="Proteomes" id="UP000198828"/>
    </source>
</evidence>
<dbReference type="GO" id="GO:0003677">
    <property type="term" value="F:DNA binding"/>
    <property type="evidence" value="ECO:0007669"/>
    <property type="project" value="UniProtKB-UniRule"/>
</dbReference>
<evidence type="ECO:0000256" key="5">
    <source>
        <dbReference type="ARBA" id="ARBA00023054"/>
    </source>
</evidence>
<dbReference type="InterPro" id="IPR036277">
    <property type="entry name" value="SMC_hinge_sf"/>
</dbReference>
<organism evidence="9 10">
    <name type="scientific">Tepidimicrobium xylanilyticum</name>
    <dbReference type="NCBI Taxonomy" id="1123352"/>
    <lineage>
        <taxon>Bacteria</taxon>
        <taxon>Bacillati</taxon>
        <taxon>Bacillota</taxon>
        <taxon>Tissierellia</taxon>
        <taxon>Tissierellales</taxon>
        <taxon>Tepidimicrobiaceae</taxon>
        <taxon>Tepidimicrobium</taxon>
    </lineage>
</organism>
<evidence type="ECO:0000256" key="1">
    <source>
        <dbReference type="ARBA" id="ARBA00004496"/>
    </source>
</evidence>
<evidence type="ECO:0000313" key="9">
    <source>
        <dbReference type="EMBL" id="SDX06611.1"/>
    </source>
</evidence>
<feature type="coiled-coil region" evidence="7">
    <location>
        <begin position="234"/>
        <end position="275"/>
    </location>
</feature>
<evidence type="ECO:0000256" key="3">
    <source>
        <dbReference type="ARBA" id="ARBA00022741"/>
    </source>
</evidence>
<dbReference type="Pfam" id="PF06470">
    <property type="entry name" value="SMC_hinge"/>
    <property type="match status" value="1"/>
</dbReference>
<dbReference type="FunFam" id="3.40.50.300:FF:000984">
    <property type="entry name" value="Chromosome partition protein Smc"/>
    <property type="match status" value="1"/>
</dbReference>
<comment type="similarity">
    <text evidence="7">Belongs to the SMC family.</text>
</comment>
<dbReference type="Gene3D" id="3.40.50.300">
    <property type="entry name" value="P-loop containing nucleotide triphosphate hydrolases"/>
    <property type="match status" value="2"/>
</dbReference>
<feature type="coiled-coil region" evidence="7">
    <location>
        <begin position="304"/>
        <end position="443"/>
    </location>
</feature>
<evidence type="ECO:0000256" key="7">
    <source>
        <dbReference type="HAMAP-Rule" id="MF_01894"/>
    </source>
</evidence>
<dbReference type="GO" id="GO:0006260">
    <property type="term" value="P:DNA replication"/>
    <property type="evidence" value="ECO:0007669"/>
    <property type="project" value="UniProtKB-UniRule"/>
</dbReference>
<evidence type="ECO:0000259" key="8">
    <source>
        <dbReference type="SMART" id="SM00968"/>
    </source>
</evidence>
<dbReference type="InterPro" id="IPR010935">
    <property type="entry name" value="SMC_hinge"/>
</dbReference>